<feature type="domain" description="Amidase" evidence="3">
    <location>
        <begin position="26"/>
        <end position="447"/>
    </location>
</feature>
<dbReference type="InterPro" id="IPR000120">
    <property type="entry name" value="Amidase"/>
</dbReference>
<dbReference type="Proteomes" id="UP001364224">
    <property type="component" value="Unassembled WGS sequence"/>
</dbReference>
<dbReference type="SUPFAM" id="SSF75304">
    <property type="entry name" value="Amidase signature (AS) enzymes"/>
    <property type="match status" value="1"/>
</dbReference>
<accession>A0ABU8BKS7</accession>
<dbReference type="EMBL" id="JAZHRV010000001">
    <property type="protein sequence ID" value="MEH2559100.1"/>
    <property type="molecule type" value="Genomic_DNA"/>
</dbReference>
<dbReference type="PANTHER" id="PTHR11895:SF76">
    <property type="entry name" value="INDOLEACETAMIDE HYDROLASE"/>
    <property type="match status" value="1"/>
</dbReference>
<dbReference type="PANTHER" id="PTHR11895">
    <property type="entry name" value="TRANSAMIDASE"/>
    <property type="match status" value="1"/>
</dbReference>
<dbReference type="PROSITE" id="PS00571">
    <property type="entry name" value="AMIDASES"/>
    <property type="match status" value="1"/>
</dbReference>
<keyword evidence="4" id="KW-0378">Hydrolase</keyword>
<keyword evidence="5" id="KW-1185">Reference proteome</keyword>
<reference evidence="4 5" key="1">
    <citation type="submission" date="2024-02" db="EMBL/GenBank/DDBJ databases">
        <title>Adaptive strategies in a cosmopolitan and abundant soil bacterium.</title>
        <authorList>
            <person name="Carini P."/>
        </authorList>
    </citation>
    <scope>NUCLEOTIDE SEQUENCE [LARGE SCALE GENOMIC DNA]</scope>
    <source>
        <strain evidence="4 5">AZCC 1608</strain>
    </source>
</reference>
<evidence type="ECO:0000313" key="4">
    <source>
        <dbReference type="EMBL" id="MEH2559100.1"/>
    </source>
</evidence>
<evidence type="ECO:0000256" key="1">
    <source>
        <dbReference type="ARBA" id="ARBA00003871"/>
    </source>
</evidence>
<organism evidence="4 5">
    <name type="scientific">Bradyrhizobium algeriense</name>
    <dbReference type="NCBI Taxonomy" id="634784"/>
    <lineage>
        <taxon>Bacteria</taxon>
        <taxon>Pseudomonadati</taxon>
        <taxon>Pseudomonadota</taxon>
        <taxon>Alphaproteobacteria</taxon>
        <taxon>Hyphomicrobiales</taxon>
        <taxon>Nitrobacteraceae</taxon>
        <taxon>Bradyrhizobium</taxon>
    </lineage>
</organism>
<comment type="caution">
    <text evidence="4">The sequence shown here is derived from an EMBL/GenBank/DDBJ whole genome shotgun (WGS) entry which is preliminary data.</text>
</comment>
<evidence type="ECO:0000259" key="3">
    <source>
        <dbReference type="Pfam" id="PF01425"/>
    </source>
</evidence>
<name>A0ABU8BKS7_9BRAD</name>
<dbReference type="Gene3D" id="3.90.1300.10">
    <property type="entry name" value="Amidase signature (AS) domain"/>
    <property type="match status" value="1"/>
</dbReference>
<dbReference type="InterPro" id="IPR020556">
    <property type="entry name" value="Amidase_CS"/>
</dbReference>
<gene>
    <name evidence="4" type="ORF">V1286_006629</name>
</gene>
<dbReference type="InterPro" id="IPR036928">
    <property type="entry name" value="AS_sf"/>
</dbReference>
<proteinExistence type="predicted"/>
<sequence length="480" mass="51187">MSEDLIKLGALAAHRLLASGEVTSVELVSAAARRIATVEPAVNALPTLCLERARAQAQAADRARQAGQKTLLGGLPIVVKDNNDVGGVRTTGGTPIFRTRIAEVSDRTIAILESNGAIVLGKSNLSELGGAQTTNAVHGTTRNPYDTRLTCGGSSGGAAVALATGETWLAHGNDLGGSLRIPAAFCNVTGLRPTPGRVPRKRLANPFDTMAVEGPMARDVADLALMFDAMVGFDPGDPLTSPNSEPPFLDAAASPYKPDRLAVSVDLGELPIGDDIRIAMAELMRLFERAGITVATDSPDVAGAMDAFLALRGSSFLAAWDPFMAEYRSQFPKPVMEDIERGRHQAGAALAAAERYRAELFRRTIDFLDTHRFLVCPATQAMPFPVETLFLAELEGRKLSTYLDWISITAIWSLTGCPAISVPVGFSKDGLPIGIQILAHPRREADLFHLAAWIEREIGLSRVPIDPRSSTRTQSGMMGI</sequence>
<dbReference type="InterPro" id="IPR023631">
    <property type="entry name" value="Amidase_dom"/>
</dbReference>
<comment type="function">
    <text evidence="1">Hydrolyzes indole-3-acetamide (IAM) into indole-3-acetic acid (IAA).</text>
</comment>
<dbReference type="RefSeq" id="WP_334486835.1">
    <property type="nucleotide sequence ID" value="NZ_JAZHRV010000001.1"/>
</dbReference>
<evidence type="ECO:0000313" key="5">
    <source>
        <dbReference type="Proteomes" id="UP001364224"/>
    </source>
</evidence>
<protein>
    <recommendedName>
        <fullName evidence="2">Indoleacetamide hydrolase</fullName>
    </recommendedName>
</protein>
<dbReference type="GO" id="GO:0004040">
    <property type="term" value="F:amidase activity"/>
    <property type="evidence" value="ECO:0007669"/>
    <property type="project" value="UniProtKB-EC"/>
</dbReference>
<evidence type="ECO:0000256" key="2">
    <source>
        <dbReference type="ARBA" id="ARBA00021874"/>
    </source>
</evidence>
<dbReference type="Pfam" id="PF01425">
    <property type="entry name" value="Amidase"/>
    <property type="match status" value="1"/>
</dbReference>